<dbReference type="EMBL" id="LR796404">
    <property type="protein sequence ID" value="CAB4142158.1"/>
    <property type="molecule type" value="Genomic_DNA"/>
</dbReference>
<name>A0A6J5M610_9CAUD</name>
<gene>
    <name evidence="1" type="ORF">UFOVP443_11</name>
</gene>
<proteinExistence type="predicted"/>
<reference evidence="1" key="1">
    <citation type="submission" date="2020-04" db="EMBL/GenBank/DDBJ databases">
        <authorList>
            <person name="Chiriac C."/>
            <person name="Salcher M."/>
            <person name="Ghai R."/>
            <person name="Kavagutti S V."/>
        </authorList>
    </citation>
    <scope>NUCLEOTIDE SEQUENCE</scope>
</reference>
<evidence type="ECO:0000313" key="1">
    <source>
        <dbReference type="EMBL" id="CAB4142158.1"/>
    </source>
</evidence>
<sequence length="144" mass="16647">MKVKLSKAAIQLREQFDDTYPDRDRLSDGWIGDTRHSARKSDHNPDEQGWVRAIDVDKDLHKSGKPDIMGDLVDQVRIACKAKREKRISYIIYDGRICSSILNWKWRKYTGANKHTKHAHFSFKKEADLLGEFYQIPMLGASNG</sequence>
<protein>
    <submittedName>
        <fullName evidence="1">Uncharacterized protein</fullName>
    </submittedName>
</protein>
<organism evidence="1">
    <name type="scientific">uncultured Caudovirales phage</name>
    <dbReference type="NCBI Taxonomy" id="2100421"/>
    <lineage>
        <taxon>Viruses</taxon>
        <taxon>Duplodnaviria</taxon>
        <taxon>Heunggongvirae</taxon>
        <taxon>Uroviricota</taxon>
        <taxon>Caudoviricetes</taxon>
        <taxon>Peduoviridae</taxon>
        <taxon>Maltschvirus</taxon>
        <taxon>Maltschvirus maltsch</taxon>
    </lineage>
</organism>
<accession>A0A6J5M610</accession>